<keyword evidence="1" id="KW-0472">Membrane</keyword>
<keyword evidence="1" id="KW-1133">Transmembrane helix</keyword>
<name>W9SHH9_9ROSA</name>
<dbReference type="PANTHER" id="PTHR34788:SF4">
    <property type="entry name" value="F15I1.22"/>
    <property type="match status" value="1"/>
</dbReference>
<accession>W9SHH9</accession>
<protein>
    <submittedName>
        <fullName evidence="2">Uncharacterized protein</fullName>
    </submittedName>
</protein>
<gene>
    <name evidence="2" type="ORF">L484_008171</name>
</gene>
<dbReference type="EMBL" id="KE346295">
    <property type="protein sequence ID" value="EXC32308.1"/>
    <property type="molecule type" value="Genomic_DNA"/>
</dbReference>
<dbReference type="PANTHER" id="PTHR34788">
    <property type="entry name" value="F15I1.22"/>
    <property type="match status" value="1"/>
</dbReference>
<sequence>MAVDNELQNQNMALLNPNRRVVRQGIPLRRRKLPSVRLGGKKPRRALARMFRRIRLRWLKLQYMCMMRKLKEFYRNLIKDMAGGGGGRPAFPPPARASKLSSKGFSWSRLSPFLSWVSPSLPILLCLDQIALVLLACKSLLCLFTLLYLYVA</sequence>
<keyword evidence="3" id="KW-1185">Reference proteome</keyword>
<keyword evidence="1" id="KW-0812">Transmembrane</keyword>
<evidence type="ECO:0000256" key="1">
    <source>
        <dbReference type="SAM" id="Phobius"/>
    </source>
</evidence>
<evidence type="ECO:0000313" key="3">
    <source>
        <dbReference type="Proteomes" id="UP000030645"/>
    </source>
</evidence>
<feature type="transmembrane region" description="Helical" evidence="1">
    <location>
        <begin position="130"/>
        <end position="151"/>
    </location>
</feature>
<proteinExistence type="predicted"/>
<dbReference type="Proteomes" id="UP000030645">
    <property type="component" value="Unassembled WGS sequence"/>
</dbReference>
<dbReference type="AlphaFoldDB" id="W9SHH9"/>
<organism evidence="2 3">
    <name type="scientific">Morus notabilis</name>
    <dbReference type="NCBI Taxonomy" id="981085"/>
    <lineage>
        <taxon>Eukaryota</taxon>
        <taxon>Viridiplantae</taxon>
        <taxon>Streptophyta</taxon>
        <taxon>Embryophyta</taxon>
        <taxon>Tracheophyta</taxon>
        <taxon>Spermatophyta</taxon>
        <taxon>Magnoliopsida</taxon>
        <taxon>eudicotyledons</taxon>
        <taxon>Gunneridae</taxon>
        <taxon>Pentapetalae</taxon>
        <taxon>rosids</taxon>
        <taxon>fabids</taxon>
        <taxon>Rosales</taxon>
        <taxon>Moraceae</taxon>
        <taxon>Moreae</taxon>
        <taxon>Morus</taxon>
    </lineage>
</organism>
<reference evidence="3" key="1">
    <citation type="submission" date="2013-01" db="EMBL/GenBank/DDBJ databases">
        <title>Draft Genome Sequence of a Mulberry Tree, Morus notabilis C.K. Schneid.</title>
        <authorList>
            <person name="He N."/>
            <person name="Zhao S."/>
        </authorList>
    </citation>
    <scope>NUCLEOTIDE SEQUENCE</scope>
</reference>
<evidence type="ECO:0000313" key="2">
    <source>
        <dbReference type="EMBL" id="EXC32308.1"/>
    </source>
</evidence>